<dbReference type="EMBL" id="MU269568">
    <property type="protein sequence ID" value="KAH7902767.1"/>
    <property type="molecule type" value="Genomic_DNA"/>
</dbReference>
<keyword evidence="2" id="KW-1185">Reference proteome</keyword>
<name>A0ACB7ZPZ5_9AGAM</name>
<gene>
    <name evidence="1" type="ORF">BJ138DRAFT_975325</name>
</gene>
<evidence type="ECO:0000313" key="1">
    <source>
        <dbReference type="EMBL" id="KAH7902767.1"/>
    </source>
</evidence>
<feature type="non-terminal residue" evidence="1">
    <location>
        <position position="58"/>
    </location>
</feature>
<sequence>RYSILPAMSLDGYIALRVVEGSIDSTEFLDFVVNDVLPTMNRYPNPRSVLIMDNCAIH</sequence>
<comment type="caution">
    <text evidence="1">The sequence shown here is derived from an EMBL/GenBank/DDBJ whole genome shotgun (WGS) entry which is preliminary data.</text>
</comment>
<evidence type="ECO:0000313" key="2">
    <source>
        <dbReference type="Proteomes" id="UP000790377"/>
    </source>
</evidence>
<reference evidence="1" key="1">
    <citation type="journal article" date="2021" name="New Phytol.">
        <title>Evolutionary innovations through gain and loss of genes in the ectomycorrhizal Boletales.</title>
        <authorList>
            <person name="Wu G."/>
            <person name="Miyauchi S."/>
            <person name="Morin E."/>
            <person name="Kuo A."/>
            <person name="Drula E."/>
            <person name="Varga T."/>
            <person name="Kohler A."/>
            <person name="Feng B."/>
            <person name="Cao Y."/>
            <person name="Lipzen A."/>
            <person name="Daum C."/>
            <person name="Hundley H."/>
            <person name="Pangilinan J."/>
            <person name="Johnson J."/>
            <person name="Barry K."/>
            <person name="LaButti K."/>
            <person name="Ng V."/>
            <person name="Ahrendt S."/>
            <person name="Min B."/>
            <person name="Choi I.G."/>
            <person name="Park H."/>
            <person name="Plett J.M."/>
            <person name="Magnuson J."/>
            <person name="Spatafora J.W."/>
            <person name="Nagy L.G."/>
            <person name="Henrissat B."/>
            <person name="Grigoriev I.V."/>
            <person name="Yang Z.L."/>
            <person name="Xu J."/>
            <person name="Martin F.M."/>
        </authorList>
    </citation>
    <scope>NUCLEOTIDE SEQUENCE</scope>
    <source>
        <strain evidence="1">ATCC 28755</strain>
    </source>
</reference>
<proteinExistence type="predicted"/>
<feature type="non-terminal residue" evidence="1">
    <location>
        <position position="1"/>
    </location>
</feature>
<protein>
    <submittedName>
        <fullName evidence="1">Uncharacterized protein</fullName>
    </submittedName>
</protein>
<organism evidence="1 2">
    <name type="scientific">Hygrophoropsis aurantiaca</name>
    <dbReference type="NCBI Taxonomy" id="72124"/>
    <lineage>
        <taxon>Eukaryota</taxon>
        <taxon>Fungi</taxon>
        <taxon>Dikarya</taxon>
        <taxon>Basidiomycota</taxon>
        <taxon>Agaricomycotina</taxon>
        <taxon>Agaricomycetes</taxon>
        <taxon>Agaricomycetidae</taxon>
        <taxon>Boletales</taxon>
        <taxon>Coniophorineae</taxon>
        <taxon>Hygrophoropsidaceae</taxon>
        <taxon>Hygrophoropsis</taxon>
    </lineage>
</organism>
<accession>A0ACB7ZPZ5</accession>
<dbReference type="Proteomes" id="UP000790377">
    <property type="component" value="Unassembled WGS sequence"/>
</dbReference>